<evidence type="ECO:0000313" key="2">
    <source>
        <dbReference type="EMBL" id="AEI11724.1"/>
    </source>
</evidence>
<dbReference type="AlphaFoldDB" id="F8A1R7"/>
<gene>
    <name evidence="2" type="ordered locus">Celgi_1205</name>
</gene>
<dbReference type="RefSeq" id="WP_013883243.1">
    <property type="nucleotide sequence ID" value="NC_015671.1"/>
</dbReference>
<dbReference type="HOGENOM" id="CLU_037716_2_0_11"/>
<keyword evidence="3" id="KW-1185">Reference proteome</keyword>
<feature type="region of interest" description="Disordered" evidence="1">
    <location>
        <begin position="20"/>
        <end position="68"/>
    </location>
</feature>
<dbReference type="KEGG" id="cga:Celgi_1205"/>
<accession>F8A1R7</accession>
<dbReference type="Proteomes" id="UP000000485">
    <property type="component" value="Chromosome"/>
</dbReference>
<dbReference type="STRING" id="593907.Celgi_1205"/>
<reference evidence="3" key="1">
    <citation type="submission" date="2011-04" db="EMBL/GenBank/DDBJ databases">
        <title>Complete sequence of Cellvibrio gilvus ATCC 13127.</title>
        <authorList>
            <person name="Lucas S."/>
            <person name="Han J."/>
            <person name="Lapidus A."/>
            <person name="Cheng J.-F."/>
            <person name="Goodwin L."/>
            <person name="Pitluck S."/>
            <person name="Peters L."/>
            <person name="Munk A."/>
            <person name="Detter J.C."/>
            <person name="Han C."/>
            <person name="Tapia R."/>
            <person name="Land M."/>
            <person name="Hauser L."/>
            <person name="Kyrpides N."/>
            <person name="Ivanova N."/>
            <person name="Ovchinnikova G."/>
            <person name="Pagani I."/>
            <person name="Mead D."/>
            <person name="Brumm P."/>
            <person name="Woyke T."/>
        </authorList>
    </citation>
    <scope>NUCLEOTIDE SEQUENCE [LARGE SCALE GENOMIC DNA]</scope>
    <source>
        <strain evidence="3">ATCC 13127 / NRRL B-14078</strain>
    </source>
</reference>
<dbReference type="OrthoDB" id="9812120at2"/>
<sequence length="578" mass="59011">MTGALVVALGVGLAVVAADENAPRDAATGATSTRPGSARAPRPSDATTVPAAPGASSDPAAPRRAAPDDAATVLPARDGVSAAVQASRAVFAASPVVVLAAHDDQAAQLTGASAAVALGVPLLLTDDSGAAATEVTRLGAHAVLAVGDLGPTGLPDDVVVARVAARAGAGELRAVTGIPFGPRVAVAPGAHAKAVRALGADPVPVLVPRGSGAAPAPTGTADVLPRVVRAPRLPGVVAATGVGVEPVAALATVRAASVPVLDLPGGDPRTSAASVRAVARTAPQHVIAIGTRFGPADVLARRVATAATGVQAPGGGQLVFPSGEGVARKRYVALYGTPGSAALGLLGEQDVPATIERARAFAANYARRTHDTVVPAVEAIATIASAGPGPDGDYSRERSVAELRPLVEAAGEAGALVVLDLQPGRTDFLTQAKRYTELLELPHVGLALDPEWRLRPDQVHLEQIGSVRVDEVDAVGDWLADLTARNHLPQKMFVLHQFASSMISGRGLLDVSHDELAVVVHVDGQGTQRAKRGTWRTLRADAPDVHWGWKNFVDEDRPMLTVEQTLRVRPVPDLITYQ</sequence>
<keyword evidence="2" id="KW-0449">Lipoprotein</keyword>
<name>F8A1R7_CELGA</name>
<proteinExistence type="predicted"/>
<protein>
    <submittedName>
        <fullName evidence="2">Putative lipoprotein</fullName>
    </submittedName>
</protein>
<evidence type="ECO:0000313" key="3">
    <source>
        <dbReference type="Proteomes" id="UP000000485"/>
    </source>
</evidence>
<organism evidence="2 3">
    <name type="scientific">Cellulomonas gilvus (strain ATCC 13127 / NRRL B-14078)</name>
    <name type="common">Cellvibrio gilvus</name>
    <dbReference type="NCBI Taxonomy" id="593907"/>
    <lineage>
        <taxon>Bacteria</taxon>
        <taxon>Bacillati</taxon>
        <taxon>Actinomycetota</taxon>
        <taxon>Actinomycetes</taxon>
        <taxon>Micrococcales</taxon>
        <taxon>Cellulomonadaceae</taxon>
        <taxon>Cellulomonas</taxon>
    </lineage>
</organism>
<dbReference type="eggNOG" id="COG3266">
    <property type="taxonomic scope" value="Bacteria"/>
</dbReference>
<evidence type="ECO:0000256" key="1">
    <source>
        <dbReference type="SAM" id="MobiDB-lite"/>
    </source>
</evidence>
<feature type="compositionally biased region" description="Low complexity" evidence="1">
    <location>
        <begin position="50"/>
        <end position="68"/>
    </location>
</feature>
<dbReference type="EMBL" id="CP002665">
    <property type="protein sequence ID" value="AEI11724.1"/>
    <property type="molecule type" value="Genomic_DNA"/>
</dbReference>